<accession>A0A1X7AF88</accession>
<dbReference type="GO" id="GO:0004222">
    <property type="term" value="F:metalloendopeptidase activity"/>
    <property type="evidence" value="ECO:0007669"/>
    <property type="project" value="TreeGrafter"/>
</dbReference>
<dbReference type="InterPro" id="IPR007340">
    <property type="entry name" value="LysM_Opacity-associatedA"/>
</dbReference>
<feature type="domain" description="M23ase beta-sheet core" evidence="8">
    <location>
        <begin position="330"/>
        <end position="425"/>
    </location>
</feature>
<dbReference type="InterPro" id="IPR016047">
    <property type="entry name" value="M23ase_b-sheet_dom"/>
</dbReference>
<dbReference type="AlphaFoldDB" id="A0A1X7AF88"/>
<comment type="subcellular location">
    <subcellularLocation>
        <location evidence="2">Cell envelope</location>
    </subcellularLocation>
</comment>
<comment type="cofactor">
    <cofactor evidence="1">
        <name>Zn(2+)</name>
        <dbReference type="ChEBI" id="CHEBI:29105"/>
    </cofactor>
</comment>
<dbReference type="EC" id="3.4.24.-" evidence="11"/>
<organism evidence="11 12">
    <name type="scientific">Parendozoicomonas haliclonae</name>
    <dbReference type="NCBI Taxonomy" id="1960125"/>
    <lineage>
        <taxon>Bacteria</taxon>
        <taxon>Pseudomonadati</taxon>
        <taxon>Pseudomonadota</taxon>
        <taxon>Gammaproteobacteria</taxon>
        <taxon>Oceanospirillales</taxon>
        <taxon>Endozoicomonadaceae</taxon>
        <taxon>Parendozoicomonas</taxon>
    </lineage>
</organism>
<reference evidence="11 12" key="1">
    <citation type="submission" date="2017-03" db="EMBL/GenBank/DDBJ databases">
        <authorList>
            <person name="Afonso C.L."/>
            <person name="Miller P.J."/>
            <person name="Scott M.A."/>
            <person name="Spackman E."/>
            <person name="Goraichik I."/>
            <person name="Dimitrov K.M."/>
            <person name="Suarez D.L."/>
            <person name="Swayne D.E."/>
        </authorList>
    </citation>
    <scope>NUCLEOTIDE SEQUENCE [LARGE SCALE GENOMIC DNA]</scope>
    <source>
        <strain evidence="11">SB41UT1</strain>
    </source>
</reference>
<proteinExistence type="predicted"/>
<evidence type="ECO:0000259" key="9">
    <source>
        <dbReference type="Pfam" id="PF04225"/>
    </source>
</evidence>
<dbReference type="PANTHER" id="PTHR21666">
    <property type="entry name" value="PEPTIDASE-RELATED"/>
    <property type="match status" value="1"/>
</dbReference>
<dbReference type="OrthoDB" id="9805070at2"/>
<dbReference type="Pfam" id="PF04225">
    <property type="entry name" value="LysM_OapA"/>
    <property type="match status" value="1"/>
</dbReference>
<evidence type="ECO:0000313" key="11">
    <source>
        <dbReference type="EMBL" id="SMA36982.1"/>
    </source>
</evidence>
<dbReference type="RefSeq" id="WP_087106936.1">
    <property type="nucleotide sequence ID" value="NZ_CBCSCN010000014.1"/>
</dbReference>
<name>A0A1X7AF88_9GAMM</name>
<evidence type="ECO:0000256" key="3">
    <source>
        <dbReference type="ARBA" id="ARBA00022670"/>
    </source>
</evidence>
<dbReference type="Proteomes" id="UP000196573">
    <property type="component" value="Unassembled WGS sequence"/>
</dbReference>
<dbReference type="CDD" id="cd12797">
    <property type="entry name" value="M23_peptidase"/>
    <property type="match status" value="1"/>
</dbReference>
<dbReference type="Pfam" id="PF01551">
    <property type="entry name" value="Peptidase_M23"/>
    <property type="match status" value="1"/>
</dbReference>
<sequence>MNTFKNALLFAAKNFPKRHFLAIAGVSVGTALLLTLMPGESAQANRTEIPIDLSSPESAPSAGIVLPTTPADVATGISAETQPQLPTSGADKVAAQAAPATPVIAWQKTSVRSGDSLSALFSRHKLSPSTLHKLVNNTTHGKSLVDIRPGQTVMLGRIDGELTALKYVKNKLESLEFTKTEDGFTSQEVIREPEVRKAYASATIKNSLFLAATEAGLTDNMTMRLANIFGWDIDFVLDIREGDSFNLIYEEKYLDGEKIGYGDILAATFNNRDRKLEAVYFVDSTGDGNYYTPDGKSMRKSFIRTPVDFTRISSRFNPNRLHPVFKTKRPHRGVDYAAPTGTPIKAAGDGVIQFSGWKNGYGNVVYIKHANNIVTVYAHQVRTAGLRKGQRVKQGQTVGYVGQTGWATGPHLHYEFQVNGVHRNPLTVKLPDAAPLPKKEMANFQTLTKVMLAELERQSGTLLASAEEASNVTTQ</sequence>
<dbReference type="InterPro" id="IPR050570">
    <property type="entry name" value="Cell_wall_metabolism_enzyme"/>
</dbReference>
<keyword evidence="3" id="KW-0645">Protease</keyword>
<dbReference type="Gene3D" id="3.10.450.350">
    <property type="match status" value="2"/>
</dbReference>
<keyword evidence="6" id="KW-0862">Zinc</keyword>
<evidence type="ECO:0000256" key="2">
    <source>
        <dbReference type="ARBA" id="ARBA00004196"/>
    </source>
</evidence>
<keyword evidence="7" id="KW-0482">Metalloprotease</keyword>
<dbReference type="Pfam" id="PF19425">
    <property type="entry name" value="Csd3_N2"/>
    <property type="match status" value="1"/>
</dbReference>
<evidence type="ECO:0000259" key="8">
    <source>
        <dbReference type="Pfam" id="PF01551"/>
    </source>
</evidence>
<evidence type="ECO:0000259" key="10">
    <source>
        <dbReference type="Pfam" id="PF19425"/>
    </source>
</evidence>
<dbReference type="FunFam" id="2.70.70.10:FF:000002">
    <property type="entry name" value="Murein DD-endopeptidase MepM"/>
    <property type="match status" value="1"/>
</dbReference>
<dbReference type="GO" id="GO:0046872">
    <property type="term" value="F:metal ion binding"/>
    <property type="evidence" value="ECO:0007669"/>
    <property type="project" value="UniProtKB-KW"/>
</dbReference>
<protein>
    <submittedName>
        <fullName evidence="11">Murein DD-endopeptidase MepM</fullName>
        <ecNumber evidence="11">3.4.24.-</ecNumber>
    </submittedName>
</protein>
<evidence type="ECO:0000256" key="6">
    <source>
        <dbReference type="ARBA" id="ARBA00022833"/>
    </source>
</evidence>
<evidence type="ECO:0000256" key="1">
    <source>
        <dbReference type="ARBA" id="ARBA00001947"/>
    </source>
</evidence>
<gene>
    <name evidence="11" type="primary">mepM_3</name>
    <name evidence="11" type="ORF">EHSB41UT_00674</name>
</gene>
<dbReference type="EMBL" id="FWPT01000002">
    <property type="protein sequence ID" value="SMA36982.1"/>
    <property type="molecule type" value="Genomic_DNA"/>
</dbReference>
<keyword evidence="5 11" id="KW-0378">Hydrolase</keyword>
<feature type="domain" description="Csd3-like second N-terminal" evidence="10">
    <location>
        <begin position="199"/>
        <end position="318"/>
    </location>
</feature>
<dbReference type="GO" id="GO:0030313">
    <property type="term" value="C:cell envelope"/>
    <property type="evidence" value="ECO:0007669"/>
    <property type="project" value="UniProtKB-SubCell"/>
</dbReference>
<evidence type="ECO:0000256" key="4">
    <source>
        <dbReference type="ARBA" id="ARBA00022723"/>
    </source>
</evidence>
<dbReference type="GO" id="GO:0006508">
    <property type="term" value="P:proteolysis"/>
    <property type="evidence" value="ECO:0007669"/>
    <property type="project" value="UniProtKB-KW"/>
</dbReference>
<dbReference type="InterPro" id="IPR045834">
    <property type="entry name" value="Csd3_N2"/>
</dbReference>
<feature type="domain" description="Opacity-associated protein A LysM-like" evidence="9">
    <location>
        <begin position="106"/>
        <end position="183"/>
    </location>
</feature>
<dbReference type="InterPro" id="IPR011055">
    <property type="entry name" value="Dup_hybrid_motif"/>
</dbReference>
<keyword evidence="4" id="KW-0479">Metal-binding</keyword>
<dbReference type="GO" id="GO:0042834">
    <property type="term" value="F:peptidoglycan binding"/>
    <property type="evidence" value="ECO:0007669"/>
    <property type="project" value="InterPro"/>
</dbReference>
<evidence type="ECO:0000256" key="7">
    <source>
        <dbReference type="ARBA" id="ARBA00023049"/>
    </source>
</evidence>
<evidence type="ECO:0000313" key="12">
    <source>
        <dbReference type="Proteomes" id="UP000196573"/>
    </source>
</evidence>
<evidence type="ECO:0000256" key="5">
    <source>
        <dbReference type="ARBA" id="ARBA00022801"/>
    </source>
</evidence>
<dbReference type="PANTHER" id="PTHR21666:SF288">
    <property type="entry name" value="CELL DIVISION PROTEIN YTFB"/>
    <property type="match status" value="1"/>
</dbReference>
<keyword evidence="12" id="KW-1185">Reference proteome</keyword>
<dbReference type="Gene3D" id="2.70.70.10">
    <property type="entry name" value="Glucose Permease (Domain IIA)"/>
    <property type="match status" value="1"/>
</dbReference>
<dbReference type="SUPFAM" id="SSF51261">
    <property type="entry name" value="Duplicated hybrid motif"/>
    <property type="match status" value="1"/>
</dbReference>